<dbReference type="InterPro" id="IPR015422">
    <property type="entry name" value="PyrdxlP-dep_Trfase_small"/>
</dbReference>
<accession>C5BN89</accession>
<dbReference type="eggNOG" id="COG1448">
    <property type="taxonomic scope" value="Bacteria"/>
</dbReference>
<proteinExistence type="inferred from homology"/>
<dbReference type="Gene3D" id="3.40.640.10">
    <property type="entry name" value="Type I PLP-dependent aspartate aminotransferase-like (Major domain)"/>
    <property type="match status" value="1"/>
</dbReference>
<dbReference type="Pfam" id="PF00155">
    <property type="entry name" value="Aminotran_1_2"/>
    <property type="match status" value="1"/>
</dbReference>
<dbReference type="GO" id="GO:0033585">
    <property type="term" value="P:L-phenylalanine biosynthetic process from chorismate via phenylpyruvate"/>
    <property type="evidence" value="ECO:0007669"/>
    <property type="project" value="TreeGrafter"/>
</dbReference>
<dbReference type="EC" id="2.6.1.-" evidence="7"/>
<keyword evidence="6" id="KW-0663">Pyridoxal phosphate</keyword>
<dbReference type="AlphaFoldDB" id="C5BN89"/>
<comment type="subunit">
    <text evidence="3">Homodimer.</text>
</comment>
<dbReference type="STRING" id="377629.TERTU_2871"/>
<evidence type="ECO:0000256" key="1">
    <source>
        <dbReference type="ARBA" id="ARBA00001933"/>
    </source>
</evidence>
<dbReference type="HOGENOM" id="CLU_032440_0_1_6"/>
<dbReference type="OrthoDB" id="9766445at2"/>
<reference evidence="9 10" key="1">
    <citation type="journal article" date="2009" name="PLoS ONE">
        <title>The complete genome of Teredinibacter turnerae T7901: an intracellular endosymbiont of marine wood-boring bivalves (shipworms).</title>
        <authorList>
            <person name="Yang J.C."/>
            <person name="Madupu R."/>
            <person name="Durkin A.S."/>
            <person name="Ekborg N.A."/>
            <person name="Pedamallu C.S."/>
            <person name="Hostetler J.B."/>
            <person name="Radune D."/>
            <person name="Toms B.S."/>
            <person name="Henrissat B."/>
            <person name="Coutinho P.M."/>
            <person name="Schwarz S."/>
            <person name="Field L."/>
            <person name="Trindade-Silva A.E."/>
            <person name="Soares C.A.G."/>
            <person name="Elshahawi S."/>
            <person name="Hanora A."/>
            <person name="Schmidt E.W."/>
            <person name="Haygood M.G."/>
            <person name="Posfai J."/>
            <person name="Benner J."/>
            <person name="Madinger C."/>
            <person name="Nove J."/>
            <person name="Anton B."/>
            <person name="Chaudhary K."/>
            <person name="Foster J."/>
            <person name="Holman A."/>
            <person name="Kumar S."/>
            <person name="Lessard P.A."/>
            <person name="Luyten Y.A."/>
            <person name="Slatko B."/>
            <person name="Wood N."/>
            <person name="Wu B."/>
            <person name="Teplitski M."/>
            <person name="Mougous J.D."/>
            <person name="Ward N."/>
            <person name="Eisen J.A."/>
            <person name="Badger J.H."/>
            <person name="Distel D.L."/>
        </authorList>
    </citation>
    <scope>NUCLEOTIDE SEQUENCE [LARGE SCALE GENOMIC DNA]</scope>
    <source>
        <strain evidence="10">ATCC 39867 / T7901</strain>
    </source>
</reference>
<keyword evidence="10" id="KW-1185">Reference proteome</keyword>
<dbReference type="SUPFAM" id="SSF53383">
    <property type="entry name" value="PLP-dependent transferases"/>
    <property type="match status" value="1"/>
</dbReference>
<dbReference type="GO" id="GO:0005829">
    <property type="term" value="C:cytosol"/>
    <property type="evidence" value="ECO:0007669"/>
    <property type="project" value="TreeGrafter"/>
</dbReference>
<evidence type="ECO:0000259" key="8">
    <source>
        <dbReference type="Pfam" id="PF00155"/>
    </source>
</evidence>
<comment type="similarity">
    <text evidence="2 7">Belongs to the class-I pyridoxal-phosphate-dependent aminotransferase family.</text>
</comment>
<dbReference type="EMBL" id="CP001614">
    <property type="protein sequence ID" value="ACR13200.1"/>
    <property type="molecule type" value="Genomic_DNA"/>
</dbReference>
<dbReference type="InterPro" id="IPR015421">
    <property type="entry name" value="PyrdxlP-dep_Trfase_major"/>
</dbReference>
<dbReference type="GO" id="GO:0004838">
    <property type="term" value="F:L-tyrosine-2-oxoglutarate transaminase activity"/>
    <property type="evidence" value="ECO:0007669"/>
    <property type="project" value="TreeGrafter"/>
</dbReference>
<evidence type="ECO:0000256" key="3">
    <source>
        <dbReference type="ARBA" id="ARBA00011738"/>
    </source>
</evidence>
<keyword evidence="5 7" id="KW-0808">Transferase</keyword>
<comment type="cofactor">
    <cofactor evidence="1 7">
        <name>pyridoxal 5'-phosphate</name>
        <dbReference type="ChEBI" id="CHEBI:597326"/>
    </cofactor>
</comment>
<dbReference type="PRINTS" id="PR00799">
    <property type="entry name" value="TRANSAMINASE"/>
</dbReference>
<feature type="domain" description="Aminotransferase class I/classII large" evidence="8">
    <location>
        <begin position="27"/>
        <end position="387"/>
    </location>
</feature>
<evidence type="ECO:0000256" key="5">
    <source>
        <dbReference type="ARBA" id="ARBA00022679"/>
    </source>
</evidence>
<dbReference type="InterPro" id="IPR004838">
    <property type="entry name" value="NHTrfase_class1_PyrdxlP-BS"/>
</dbReference>
<gene>
    <name evidence="9" type="ordered locus">TERTU_2871</name>
</gene>
<dbReference type="PANTHER" id="PTHR11879">
    <property type="entry name" value="ASPARTATE AMINOTRANSFERASE"/>
    <property type="match status" value="1"/>
</dbReference>
<dbReference type="RefSeq" id="WP_015819313.1">
    <property type="nucleotide sequence ID" value="NC_012997.1"/>
</dbReference>
<evidence type="ECO:0000313" key="10">
    <source>
        <dbReference type="Proteomes" id="UP000009080"/>
    </source>
</evidence>
<dbReference type="GO" id="GO:0042802">
    <property type="term" value="F:identical protein binding"/>
    <property type="evidence" value="ECO:0007669"/>
    <property type="project" value="TreeGrafter"/>
</dbReference>
<dbReference type="PANTHER" id="PTHR11879:SF22">
    <property type="entry name" value="ASPARTATE AMINOTRANSFERASE, MITOCHONDRIAL"/>
    <property type="match status" value="1"/>
</dbReference>
<dbReference type="NCBIfam" id="NF006719">
    <property type="entry name" value="PRK09257.1"/>
    <property type="match status" value="1"/>
</dbReference>
<dbReference type="PROSITE" id="PS00105">
    <property type="entry name" value="AA_TRANSFER_CLASS_1"/>
    <property type="match status" value="1"/>
</dbReference>
<dbReference type="Proteomes" id="UP000009080">
    <property type="component" value="Chromosome"/>
</dbReference>
<keyword evidence="4 7" id="KW-0032">Aminotransferase</keyword>
<dbReference type="GO" id="GO:0004069">
    <property type="term" value="F:L-aspartate:2-oxoglutarate aminotransferase activity"/>
    <property type="evidence" value="ECO:0007669"/>
    <property type="project" value="TreeGrafter"/>
</dbReference>
<dbReference type="Gene3D" id="3.90.1150.10">
    <property type="entry name" value="Aspartate Aminotransferase, domain 1"/>
    <property type="match status" value="1"/>
</dbReference>
<evidence type="ECO:0000256" key="6">
    <source>
        <dbReference type="ARBA" id="ARBA00022898"/>
    </source>
</evidence>
<dbReference type="KEGG" id="ttu:TERTU_2871"/>
<sequence length="391" mass="42559">MFESLQPLAADPILGVIAQFNNDPRNNKIDLGVGVYRDEQGNTPILAAVKRAEEMLFAESTTKAYVGPLGNIQFNQLLAGLLLGDAHPSTSSLSLVQTPGGCGALRVAAEFIKRSNPSATIWVSDPTWGNHVPLLGDAGINLRSYPYYDFATHTLKFDEMMSALEEVKPGDLVLLHACCHNPSGTDLSVEQWQAVVDLAQKRGFVPFIDIAYQGFGQDLDSDAYGVRLVCEQLPEAIVAISCSKNFGLYRERVGAVAVLSQAPAVASSHIASIVRGIYSMPPDHGAAIVARILADEDLRNTWVNELTAMRSRIRDMRVSLVGELQKHSLAQRFSHIERQQGMFSFLGLTPEQVAKLADEHAVYMVESSRINLAGLTPTNIPVFADALSRTL</sequence>
<dbReference type="InterPro" id="IPR000796">
    <property type="entry name" value="Asp_trans"/>
</dbReference>
<protein>
    <recommendedName>
        <fullName evidence="7">Aminotransferase</fullName>
        <ecNumber evidence="7">2.6.1.-</ecNumber>
    </recommendedName>
</protein>
<evidence type="ECO:0000313" key="9">
    <source>
        <dbReference type="EMBL" id="ACR13200.1"/>
    </source>
</evidence>
<evidence type="ECO:0000256" key="4">
    <source>
        <dbReference type="ARBA" id="ARBA00022576"/>
    </source>
</evidence>
<evidence type="ECO:0000256" key="2">
    <source>
        <dbReference type="ARBA" id="ARBA00007441"/>
    </source>
</evidence>
<name>C5BN89_TERTT</name>
<dbReference type="InterPro" id="IPR015424">
    <property type="entry name" value="PyrdxlP-dep_Trfase"/>
</dbReference>
<dbReference type="GO" id="GO:0030170">
    <property type="term" value="F:pyridoxal phosphate binding"/>
    <property type="evidence" value="ECO:0007669"/>
    <property type="project" value="InterPro"/>
</dbReference>
<organism evidence="9 10">
    <name type="scientific">Teredinibacter turnerae (strain ATCC 39867 / T7901)</name>
    <dbReference type="NCBI Taxonomy" id="377629"/>
    <lineage>
        <taxon>Bacteria</taxon>
        <taxon>Pseudomonadati</taxon>
        <taxon>Pseudomonadota</taxon>
        <taxon>Gammaproteobacteria</taxon>
        <taxon>Cellvibrionales</taxon>
        <taxon>Cellvibrionaceae</taxon>
        <taxon>Teredinibacter</taxon>
    </lineage>
</organism>
<dbReference type="InterPro" id="IPR004839">
    <property type="entry name" value="Aminotransferase_I/II_large"/>
</dbReference>
<dbReference type="CDD" id="cd00609">
    <property type="entry name" value="AAT_like"/>
    <property type="match status" value="1"/>
</dbReference>
<evidence type="ECO:0000256" key="7">
    <source>
        <dbReference type="RuleBase" id="RU000481"/>
    </source>
</evidence>